<gene>
    <name evidence="1" type="ORF">LAUMK142_01329</name>
    <name evidence="2" type="ORF">LAUMK142_01601</name>
    <name evidence="3" type="ORF">LAUMK142_03260</name>
    <name evidence="4" type="ORF">LAUMK142_04892</name>
    <name evidence="5" type="ORF">LAUMK142_04917</name>
</gene>
<dbReference type="EMBL" id="UPHU01000001">
    <property type="protein sequence ID" value="VBA54980.1"/>
    <property type="molecule type" value="Genomic_DNA"/>
</dbReference>
<organism evidence="5 6">
    <name type="scientific">Mycobacterium pseudokansasii</name>
    <dbReference type="NCBI Taxonomy" id="2341080"/>
    <lineage>
        <taxon>Bacteria</taxon>
        <taxon>Bacillati</taxon>
        <taxon>Actinomycetota</taxon>
        <taxon>Actinomycetes</taxon>
        <taxon>Mycobacteriales</taxon>
        <taxon>Mycobacteriaceae</taxon>
        <taxon>Mycobacterium</taxon>
    </lineage>
</organism>
<proteinExistence type="predicted"/>
<dbReference type="Proteomes" id="UP000268285">
    <property type="component" value="Unassembled WGS sequence"/>
</dbReference>
<dbReference type="EMBL" id="UPHU01000001">
    <property type="protein sequence ID" value="VBA48413.1"/>
    <property type="molecule type" value="Genomic_DNA"/>
</dbReference>
<evidence type="ECO:0000313" key="4">
    <source>
        <dbReference type="EMBL" id="VBA54980.1"/>
    </source>
</evidence>
<dbReference type="AlphaFoldDB" id="A0A498QY10"/>
<evidence type="ECO:0000313" key="2">
    <source>
        <dbReference type="EMBL" id="VBA48890.1"/>
    </source>
</evidence>
<evidence type="ECO:0000313" key="1">
    <source>
        <dbReference type="EMBL" id="VBA48413.1"/>
    </source>
</evidence>
<accession>A0A498QY10</accession>
<reference evidence="5 6" key="1">
    <citation type="submission" date="2018-09" db="EMBL/GenBank/DDBJ databases">
        <authorList>
            <person name="Tagini F."/>
        </authorList>
    </citation>
    <scope>NUCLEOTIDE SEQUENCE [LARGE SCALE GENOMIC DNA]</scope>
    <source>
        <strain evidence="5 6">MK142</strain>
    </source>
</reference>
<evidence type="ECO:0000313" key="5">
    <source>
        <dbReference type="EMBL" id="VBA55030.1"/>
    </source>
</evidence>
<dbReference type="EMBL" id="UPHU01000001">
    <property type="protein sequence ID" value="VBA51791.1"/>
    <property type="molecule type" value="Genomic_DNA"/>
</dbReference>
<dbReference type="EMBL" id="UPHU01000001">
    <property type="protein sequence ID" value="VBA48890.1"/>
    <property type="molecule type" value="Genomic_DNA"/>
</dbReference>
<protein>
    <submittedName>
        <fullName evidence="5">Uncharacterized protein</fullName>
    </submittedName>
</protein>
<dbReference type="RefSeq" id="WP_167480138.1">
    <property type="nucleotide sequence ID" value="NZ_UPHN01000206.1"/>
</dbReference>
<sequence>MRGVRIAAAVQLRLPWEQERVAGSWEQLPEPTRAQVLSLLARMIARGVLAEDGSDG</sequence>
<name>A0A498QY10_9MYCO</name>
<evidence type="ECO:0000313" key="6">
    <source>
        <dbReference type="Proteomes" id="UP000268285"/>
    </source>
</evidence>
<dbReference type="EMBL" id="UPHU01000001">
    <property type="protein sequence ID" value="VBA55030.1"/>
    <property type="molecule type" value="Genomic_DNA"/>
</dbReference>
<evidence type="ECO:0000313" key="3">
    <source>
        <dbReference type="EMBL" id="VBA51791.1"/>
    </source>
</evidence>
<keyword evidence="6" id="KW-1185">Reference proteome</keyword>